<dbReference type="EMBL" id="OQ359886">
    <property type="protein sequence ID" value="WDR21593.1"/>
    <property type="molecule type" value="Genomic_DNA"/>
</dbReference>
<keyword evidence="2" id="KW-1185">Reference proteome</keyword>
<evidence type="ECO:0000313" key="1">
    <source>
        <dbReference type="EMBL" id="WDR21593.1"/>
    </source>
</evidence>
<protein>
    <submittedName>
        <fullName evidence="1">Uncharacterized protein</fullName>
    </submittedName>
</protein>
<reference evidence="1 2" key="1">
    <citation type="submission" date="2023-01" db="EMBL/GenBank/DDBJ databases">
        <title>Characterization of a Diverse Collection of Salmonella Phages Isolated from Tennessee Wastewater.</title>
        <authorList>
            <person name="Bryan D.W."/>
            <person name="Hudson L.K."/>
            <person name="Wang J."/>
            <person name="Denes T.G."/>
        </authorList>
    </citation>
    <scope>NUCLEOTIDE SEQUENCE [LARGE SCALE GENOMIC DNA]</scope>
</reference>
<accession>A0AAE9ZJ86</accession>
<gene>
    <name evidence="1" type="ORF">PJM35_0015</name>
</gene>
<sequence length="61" mass="6670">MAKLTITTKFTKAVCECDSYKYTKGSSFGTLVTYDKDGSQLEVITFGNGIGGDNPSFKFEE</sequence>
<proteinExistence type="predicted"/>
<name>A0AAE9ZJ86_9CAUD</name>
<evidence type="ECO:0000313" key="2">
    <source>
        <dbReference type="Proteomes" id="UP001220655"/>
    </source>
</evidence>
<dbReference type="Proteomes" id="UP001220655">
    <property type="component" value="Segment"/>
</dbReference>
<organism evidence="1 2">
    <name type="scientific">Salmonella phage vB_SenS_UTK0007</name>
    <dbReference type="NCBI Taxonomy" id="3028905"/>
    <lineage>
        <taxon>Viruses</taxon>
        <taxon>Duplodnaviria</taxon>
        <taxon>Heunggongvirae</taxon>
        <taxon>Uroviricota</taxon>
        <taxon>Caudoviricetes</taxon>
        <taxon>Drexlerviridae</taxon>
        <taxon>Tempevirinae</taxon>
        <taxon>Tlsvirus</taxon>
        <taxon>Tlsvirus UTK0007</taxon>
    </lineage>
</organism>